<evidence type="ECO:0000256" key="2">
    <source>
        <dbReference type="ARBA" id="ARBA00022553"/>
    </source>
</evidence>
<dbReference type="Gene3D" id="3.40.366.10">
    <property type="entry name" value="Malonyl-Coenzyme A Acyl Carrier Protein, domain 2"/>
    <property type="match status" value="1"/>
</dbReference>
<feature type="active site" description="Proton acceptor; for dehydratase activity" evidence="10">
    <location>
        <position position="972"/>
    </location>
</feature>
<evidence type="ECO:0000256" key="3">
    <source>
        <dbReference type="ARBA" id="ARBA00022679"/>
    </source>
</evidence>
<feature type="domain" description="Carrier" evidence="12">
    <location>
        <begin position="2485"/>
        <end position="2562"/>
    </location>
</feature>
<dbReference type="InterPro" id="IPR013217">
    <property type="entry name" value="Methyltransf_12"/>
</dbReference>
<dbReference type="Gene3D" id="1.10.1200.10">
    <property type="entry name" value="ACP-like"/>
    <property type="match status" value="1"/>
</dbReference>
<dbReference type="PANTHER" id="PTHR43775:SF29">
    <property type="entry name" value="ASPERFURANONE POLYKETIDE SYNTHASE AFOG-RELATED"/>
    <property type="match status" value="1"/>
</dbReference>
<dbReference type="PROSITE" id="PS52019">
    <property type="entry name" value="PKS_MFAS_DH"/>
    <property type="match status" value="1"/>
</dbReference>
<dbReference type="PROSITE" id="PS52004">
    <property type="entry name" value="KS3_2"/>
    <property type="match status" value="1"/>
</dbReference>
<evidence type="ECO:0008006" key="17">
    <source>
        <dbReference type="Google" id="ProtNLM"/>
    </source>
</evidence>
<evidence type="ECO:0000313" key="15">
    <source>
        <dbReference type="EMBL" id="KAI1873437.1"/>
    </source>
</evidence>
<dbReference type="InterPro" id="IPR020806">
    <property type="entry name" value="PKS_PP-bd"/>
</dbReference>
<feature type="region of interest" description="N-terminal hotdog fold" evidence="10">
    <location>
        <begin position="940"/>
        <end position="1076"/>
    </location>
</feature>
<dbReference type="InterPro" id="IPR016035">
    <property type="entry name" value="Acyl_Trfase/lysoPLipase"/>
</dbReference>
<proteinExistence type="predicted"/>
<evidence type="ECO:0000256" key="6">
    <source>
        <dbReference type="ARBA" id="ARBA00023002"/>
    </source>
</evidence>
<keyword evidence="2" id="KW-0597">Phosphoprotein</keyword>
<keyword evidence="1" id="KW-0596">Phosphopantetheine</keyword>
<dbReference type="InterPro" id="IPR020843">
    <property type="entry name" value="ER"/>
</dbReference>
<dbReference type="InterPro" id="IPR050091">
    <property type="entry name" value="PKS_NRPS_Biosynth_Enz"/>
</dbReference>
<dbReference type="Gene3D" id="3.90.180.10">
    <property type="entry name" value="Medium-chain alcohol dehydrogenases, catalytic domain"/>
    <property type="match status" value="1"/>
</dbReference>
<dbReference type="Gene3D" id="3.10.129.110">
    <property type="entry name" value="Polyketide synthase dehydratase"/>
    <property type="match status" value="1"/>
</dbReference>
<dbReference type="PROSITE" id="PS00606">
    <property type="entry name" value="KS3_1"/>
    <property type="match status" value="1"/>
</dbReference>
<dbReference type="InterPro" id="IPR009081">
    <property type="entry name" value="PP-bd_ACP"/>
</dbReference>
<dbReference type="InterPro" id="IPR014030">
    <property type="entry name" value="Ketoacyl_synth_N"/>
</dbReference>
<dbReference type="SUPFAM" id="SSF47336">
    <property type="entry name" value="ACP-like"/>
    <property type="match status" value="1"/>
</dbReference>
<dbReference type="SUPFAM" id="SSF55048">
    <property type="entry name" value="Probable ACP-binding domain of malonyl-CoA ACP transacylase"/>
    <property type="match status" value="1"/>
</dbReference>
<dbReference type="InterPro" id="IPR020841">
    <property type="entry name" value="PKS_Beta-ketoAc_synthase_dom"/>
</dbReference>
<keyword evidence="5" id="KW-0521">NADP</keyword>
<dbReference type="Gene3D" id="3.30.70.3290">
    <property type="match status" value="1"/>
</dbReference>
<dbReference type="InterPro" id="IPR049900">
    <property type="entry name" value="PKS_mFAS_DH"/>
</dbReference>
<dbReference type="InterPro" id="IPR042104">
    <property type="entry name" value="PKS_dehydratase_sf"/>
</dbReference>
<keyword evidence="6" id="KW-0560">Oxidoreductase</keyword>
<dbReference type="InterPro" id="IPR049551">
    <property type="entry name" value="PKS_DH_C"/>
</dbReference>
<dbReference type="InterPro" id="IPR011032">
    <property type="entry name" value="GroES-like_sf"/>
</dbReference>
<dbReference type="GO" id="GO:0004312">
    <property type="term" value="F:fatty acid synthase activity"/>
    <property type="evidence" value="ECO:0007669"/>
    <property type="project" value="TreeGrafter"/>
</dbReference>
<dbReference type="InterPro" id="IPR020807">
    <property type="entry name" value="PKS_DH"/>
</dbReference>
<dbReference type="EMBL" id="JAFIMR010000010">
    <property type="protein sequence ID" value="KAI1873437.1"/>
    <property type="molecule type" value="Genomic_DNA"/>
</dbReference>
<dbReference type="Pfam" id="PF00550">
    <property type="entry name" value="PP-binding"/>
    <property type="match status" value="1"/>
</dbReference>
<evidence type="ECO:0000313" key="16">
    <source>
        <dbReference type="Proteomes" id="UP000829685"/>
    </source>
</evidence>
<dbReference type="Proteomes" id="UP000829685">
    <property type="component" value="Unassembled WGS sequence"/>
</dbReference>
<dbReference type="GO" id="GO:0044550">
    <property type="term" value="P:secondary metabolite biosynthetic process"/>
    <property type="evidence" value="ECO:0007669"/>
    <property type="project" value="UniProtKB-ARBA"/>
</dbReference>
<dbReference type="PANTHER" id="PTHR43775">
    <property type="entry name" value="FATTY ACID SYNTHASE"/>
    <property type="match status" value="1"/>
</dbReference>
<dbReference type="PROSITE" id="PS51257">
    <property type="entry name" value="PROKAR_LIPOPROTEIN"/>
    <property type="match status" value="1"/>
</dbReference>
<evidence type="ECO:0000256" key="8">
    <source>
        <dbReference type="ARBA" id="ARBA00023268"/>
    </source>
</evidence>
<dbReference type="InterPro" id="IPR032821">
    <property type="entry name" value="PKS_assoc"/>
</dbReference>
<dbReference type="CDD" id="cd05195">
    <property type="entry name" value="enoyl_red"/>
    <property type="match status" value="1"/>
</dbReference>
<dbReference type="InterPro" id="IPR049552">
    <property type="entry name" value="PKS_DH_N"/>
</dbReference>
<evidence type="ECO:0000259" key="13">
    <source>
        <dbReference type="PROSITE" id="PS52004"/>
    </source>
</evidence>
<dbReference type="InterPro" id="IPR013968">
    <property type="entry name" value="PKS_KR"/>
</dbReference>
<dbReference type="SMART" id="SM00825">
    <property type="entry name" value="PKS_KS"/>
    <property type="match status" value="1"/>
</dbReference>
<dbReference type="InterPro" id="IPR029063">
    <property type="entry name" value="SAM-dependent_MTases_sf"/>
</dbReference>
<feature type="region of interest" description="C-terminal hotdog fold" evidence="10">
    <location>
        <begin position="1097"/>
        <end position="1259"/>
    </location>
</feature>
<dbReference type="InterPro" id="IPR036291">
    <property type="entry name" value="NAD(P)-bd_dom_sf"/>
</dbReference>
<dbReference type="GO" id="GO:0031177">
    <property type="term" value="F:phosphopantetheine binding"/>
    <property type="evidence" value="ECO:0007669"/>
    <property type="project" value="InterPro"/>
</dbReference>
<dbReference type="CDD" id="cd00833">
    <property type="entry name" value="PKS"/>
    <property type="match status" value="1"/>
</dbReference>
<evidence type="ECO:0000256" key="1">
    <source>
        <dbReference type="ARBA" id="ARBA00022450"/>
    </source>
</evidence>
<dbReference type="FunFam" id="3.40.50.720:FF:000209">
    <property type="entry name" value="Polyketide synthase Pks12"/>
    <property type="match status" value="1"/>
</dbReference>
<evidence type="ECO:0000256" key="7">
    <source>
        <dbReference type="ARBA" id="ARBA00023098"/>
    </source>
</evidence>
<dbReference type="Pfam" id="PF02801">
    <property type="entry name" value="Ketoacyl-synt_C"/>
    <property type="match status" value="1"/>
</dbReference>
<keyword evidence="8" id="KW-0511">Multifunctional enzyme</keyword>
<evidence type="ECO:0000259" key="12">
    <source>
        <dbReference type="PROSITE" id="PS50075"/>
    </source>
</evidence>
<dbReference type="Pfam" id="PF21089">
    <property type="entry name" value="PKS_DH_N"/>
    <property type="match status" value="1"/>
</dbReference>
<dbReference type="GO" id="GO:0004315">
    <property type="term" value="F:3-oxoacyl-[acyl-carrier-protein] synthase activity"/>
    <property type="evidence" value="ECO:0007669"/>
    <property type="project" value="InterPro"/>
</dbReference>
<dbReference type="SMART" id="SM00829">
    <property type="entry name" value="PKS_ER"/>
    <property type="match status" value="1"/>
</dbReference>
<dbReference type="SMART" id="SM00823">
    <property type="entry name" value="PKS_PP"/>
    <property type="match status" value="1"/>
</dbReference>
<keyword evidence="16" id="KW-1185">Reference proteome</keyword>
<comment type="caution">
    <text evidence="15">The sequence shown here is derived from an EMBL/GenBank/DDBJ whole genome shotgun (WGS) entry which is preliminary data.</text>
</comment>
<dbReference type="SMART" id="SM00822">
    <property type="entry name" value="PKS_KR"/>
    <property type="match status" value="1"/>
</dbReference>
<feature type="region of interest" description="Disordered" evidence="11">
    <location>
        <begin position="1582"/>
        <end position="1605"/>
    </location>
</feature>
<dbReference type="SUPFAM" id="SSF51735">
    <property type="entry name" value="NAD(P)-binding Rossmann-fold domains"/>
    <property type="match status" value="2"/>
</dbReference>
<keyword evidence="7" id="KW-0443">Lipid metabolism</keyword>
<sequence length="2569" mass="279755">MEGPKGSSTPIAVVGMSCKFAGDATSPEKFWELLAEGRSAWSPIPESRFNLGGVYHANHENIGTTNVRGGHFLKADISQFDAAFFNFSAETAATMDPQFRLQLESVYEALESAGIPLQQIAGSNTSVFAGSFFHDYQDSHMRDPTSLPRFLVTGNGAAMAANRISHFYDLRGPSMTIDTGCSTTLTAVHQACQSLKTGEVDTAIVGGSNLMINSDNFAALGSLGFLSPDGKSYSFDSRGNGYGRGEGVATVVLKRLDDALRAGDPVRAVIRETCLNQDGKTETITSPSQQAQEELIRKCYRKAGLGLGAVQYFEAHGTGTPTGDPIELGAAAAVFQHSRSAKEPLLIGSVKSNIGHTETVSGLASLIKVALALERGEIPPSINFERPNKRLKLDEWNFKVPQKCEEWHAGVDGNRRASLSNFGYGGTNAHVIMEDLPHQIVHDSRRHLNGNGYTNGDRHSIKQYSRVFLLSAKDEQACRMMVENLKKHLQRLVLSDEDDNEYLDSLAYTLGQRRTLFPWVSAYRAGDIPGLIQALDNPRIQPTRSSDPKPRVGFVFTGQGAQWHAMGRELLDAYPLFKTSILEADKYLREFGADWSLLEELLRDADTSRVGEVSMSTPLCVAVQISLVRLMESWGVLPCAVCSHSSGEVASAYTAGVLSFRSAMAVSYCRGGVASVPTTGHGGMLAIGVGRDVAEHLLKHVKSGRANVACINSPSSVTLSGDLTAIDELEAIAKEKNLFARRLRVGTAFHSHHMLPGSDAYRDQMRLVGVGKAEPEMRHVRYASPTTGTLLMDAASISNPDHWVESLLRPVQFVDAFREMAYDQATEQTTVDVVIEVGPHAALSGPIGDILTLPEFRGTSITYLSCLIRKSNAIHTMHALVGQLKCQGIPVDLDAVNFPLGKHSVRVLSNLPTYPWTHLVQHWSEPRVNKSRREKKQAPHDLVGSLQDGTNVNAPTWKHIIRTSELPWVREHTVQSNMVYPAAGFICMAIEAARQVAQTSDIMKVLGYRLRDVDIQQALVIPESSDGIEVQTTLRPVSNKAIGVRGWKAFQISSVGLDSKWTDHCQGLVQVALSNASDEQDHWSTITSSSGVKSSLFNSRDIHPEDMYAGMQSVSICYGPLFQNLESIQSGERQSLSTLTIADVRSKMPSNHQQEHVIHPTTLDSVFVSAYTALPEAGTEFHDSAKVPKTIDSLWVSHHISSQVGHRFQARSQIQRHDSKGFQSDIHLVDVTDNMAMSETPVLVVQGLACQSLGAAIPRQPETYKREICATMNWGPDFAFMEADVLKRRLLSCIEPKETEFLAKIRRACFHFLHDSLEGLTLHDVQTLSTAHKKFYVWMKLQVQQGLQGDLGPGSAAWVHDSIEQKQRLFDEVAAANVKGEMLCRLGSHIAAILSREASPLNLVTVDNLQKRYHEEETNLGWAGAQLSELIRNFVHHNPQAKILETGVGTGEVTKCVLEVLGNGAESGFGPLASEYHFTHVSPAPFDAIQQAFEAWSSIISCRRLDTNADPVQQGFELGSYDLIIAFQISRSYRHPDVSIANMRSLLRPGGKLLLLEAITDQLDVQLALGLGLLPATVPSVSNVDDNDHSSSRGQGSPDDENNIDKAISPHQWDQLLMEAGFTGIDLEIYDGESRELSTSTIMLSTVQADRSLFAPVVLVSNGQSLEENWLRELQHSIAAVTGGSVPVVESINSVHATGCVCVFLGEIHHSILSKPSAAEFSAIKSLVLNCNGLLWITRGGAVEGNDPWLALSQGFLRSLRNEYSGKRYVSLDLDSHRSSLGHEDVSAITRVLATCFDDSVPEQNAPRDFDFAERDGVILTPRLYKDFERNSYIAADPSQSKTPQLEPFHQTDRPLKLEVATPGLLETLVFSDHLEACTNIAPEFIEVEPRTMALNFRDVMVAMGQLNETRMGYECAGVITGAGTSAISHGYQVGDRVFCLLNGQFASRVRLPWTTAYHMPPDMAFETAASIPMVFATAYTSLYDIARLGKGQTVLIHAAAGGVGQAAIILAQLVGAEVYATAGTDEKRSFIINKYNLPVDHVFSSRDASFAPKLKSMTKNGVDVVLNCLSGRLLQESFNCLAPYGHFVEIGKYDLEQNSYLELKQFSRVASFSSVDMSVLLQDRPSEIHRVLASVARLLEQKAITAVEPITVFPLPELEKAFRQMQAGKHIGKIVVSIASDITVPVVQRQPVAKLRPDFSYLIVGGVRGIGKSIARWMLSRGGKSIILLSRSANSTGAVGAFVAELEKEYPGSRVKSIGCDITSDADLSLALQHCAKEFPPIRGVIQGAMVIEDSILEQMTVEQFNAAVSPKVQGTWNLHNLLGSELDFFVMLSSLAGIIGYASSSNYTAGGTFQDALAKYRVAKGLPAVALDLGVVKGIGKVATEKSAHERMTRHGHLPLSEAQVLAAVESAIVFPSSQVMVGFNTGPGKHWDESTGSPLARELRFSALQPRKLSQDGSNVFKSHGGTDSLAGKLAAASSIDEGADLILQALKQKLVDIFMVPIEEIAESKSMAGFGVDSLVAVELRNMLALQAGSEVSIFDIMQSPSLLALSKTVASTSIYVLVSL</sequence>
<evidence type="ECO:0000256" key="9">
    <source>
        <dbReference type="ARBA" id="ARBA00023315"/>
    </source>
</evidence>
<dbReference type="Pfam" id="PF00109">
    <property type="entry name" value="ketoacyl-synt"/>
    <property type="match status" value="1"/>
</dbReference>
<dbReference type="FunFam" id="3.40.47.10:FF:000042">
    <property type="entry name" value="Polyketide synthase Pks13"/>
    <property type="match status" value="1"/>
</dbReference>
<dbReference type="InterPro" id="IPR057326">
    <property type="entry name" value="KR_dom"/>
</dbReference>
<dbReference type="Gene3D" id="3.40.50.150">
    <property type="entry name" value="Vaccinia Virus protein VP39"/>
    <property type="match status" value="1"/>
</dbReference>
<dbReference type="InterPro" id="IPR006162">
    <property type="entry name" value="Ppantetheine_attach_site"/>
</dbReference>
<evidence type="ECO:0000256" key="4">
    <source>
        <dbReference type="ARBA" id="ARBA00022832"/>
    </source>
</evidence>
<dbReference type="InterPro" id="IPR018201">
    <property type="entry name" value="Ketoacyl_synth_AS"/>
</dbReference>
<dbReference type="InterPro" id="IPR014043">
    <property type="entry name" value="Acyl_transferase_dom"/>
</dbReference>
<dbReference type="Pfam" id="PF14765">
    <property type="entry name" value="PS-DH"/>
    <property type="match status" value="1"/>
</dbReference>
<dbReference type="Pfam" id="PF08242">
    <property type="entry name" value="Methyltransf_12"/>
    <property type="match status" value="1"/>
</dbReference>
<dbReference type="SUPFAM" id="SSF53901">
    <property type="entry name" value="Thiolase-like"/>
    <property type="match status" value="1"/>
</dbReference>
<dbReference type="Gene3D" id="3.40.47.10">
    <property type="match status" value="1"/>
</dbReference>
<dbReference type="InterPro" id="IPR014031">
    <property type="entry name" value="Ketoacyl_synth_C"/>
</dbReference>
<dbReference type="SUPFAM" id="SSF52151">
    <property type="entry name" value="FabD/lysophospholipase-like"/>
    <property type="match status" value="1"/>
</dbReference>
<name>A0A9P9WP35_9PEZI</name>
<gene>
    <name evidence="15" type="ORF">JX265_005059</name>
</gene>
<evidence type="ECO:0000259" key="14">
    <source>
        <dbReference type="PROSITE" id="PS52019"/>
    </source>
</evidence>
<evidence type="ECO:0000256" key="5">
    <source>
        <dbReference type="ARBA" id="ARBA00022857"/>
    </source>
</evidence>
<dbReference type="Pfam" id="PF13602">
    <property type="entry name" value="ADH_zinc_N_2"/>
    <property type="match status" value="1"/>
</dbReference>
<keyword evidence="4" id="KW-0276">Fatty acid metabolism</keyword>
<dbReference type="GO" id="GO:1901336">
    <property type="term" value="P:lactone biosynthetic process"/>
    <property type="evidence" value="ECO:0007669"/>
    <property type="project" value="UniProtKB-ARBA"/>
</dbReference>
<dbReference type="InterPro" id="IPR001227">
    <property type="entry name" value="Ac_transferase_dom_sf"/>
</dbReference>
<dbReference type="Pfam" id="PF16197">
    <property type="entry name" value="KAsynt_C_assoc"/>
    <property type="match status" value="1"/>
</dbReference>
<keyword evidence="3" id="KW-0808">Transferase</keyword>
<dbReference type="Pfam" id="PF00698">
    <property type="entry name" value="Acyl_transf_1"/>
    <property type="match status" value="1"/>
</dbReference>
<dbReference type="SUPFAM" id="SSF53335">
    <property type="entry name" value="S-adenosyl-L-methionine-dependent methyltransferases"/>
    <property type="match status" value="1"/>
</dbReference>
<dbReference type="GO" id="GO:0016491">
    <property type="term" value="F:oxidoreductase activity"/>
    <property type="evidence" value="ECO:0007669"/>
    <property type="project" value="UniProtKB-KW"/>
</dbReference>
<dbReference type="InterPro" id="IPR016036">
    <property type="entry name" value="Malonyl_transacylase_ACP-bd"/>
</dbReference>
<keyword evidence="9" id="KW-0012">Acyltransferase</keyword>
<dbReference type="SUPFAM" id="SSF50129">
    <property type="entry name" value="GroES-like"/>
    <property type="match status" value="1"/>
</dbReference>
<dbReference type="PROSITE" id="PS50075">
    <property type="entry name" value="CARRIER"/>
    <property type="match status" value="1"/>
</dbReference>
<dbReference type="Pfam" id="PF08659">
    <property type="entry name" value="KR"/>
    <property type="match status" value="1"/>
</dbReference>
<feature type="active site" description="Proton donor; for dehydratase activity" evidence="10">
    <location>
        <position position="1164"/>
    </location>
</feature>
<protein>
    <recommendedName>
        <fullName evidence="17">Polyketide synthase</fullName>
    </recommendedName>
</protein>
<feature type="domain" description="Ketosynthase family 3 (KS3)" evidence="13">
    <location>
        <begin position="8"/>
        <end position="435"/>
    </location>
</feature>
<dbReference type="SMART" id="SM00826">
    <property type="entry name" value="PKS_DH"/>
    <property type="match status" value="1"/>
</dbReference>
<dbReference type="GO" id="GO:0006633">
    <property type="term" value="P:fatty acid biosynthetic process"/>
    <property type="evidence" value="ECO:0007669"/>
    <property type="project" value="InterPro"/>
</dbReference>
<dbReference type="SMART" id="SM00827">
    <property type="entry name" value="PKS_AT"/>
    <property type="match status" value="1"/>
</dbReference>
<dbReference type="InterPro" id="IPR036736">
    <property type="entry name" value="ACP-like_sf"/>
</dbReference>
<organism evidence="15 16">
    <name type="scientific">Neoarthrinium moseri</name>
    <dbReference type="NCBI Taxonomy" id="1658444"/>
    <lineage>
        <taxon>Eukaryota</taxon>
        <taxon>Fungi</taxon>
        <taxon>Dikarya</taxon>
        <taxon>Ascomycota</taxon>
        <taxon>Pezizomycotina</taxon>
        <taxon>Sordariomycetes</taxon>
        <taxon>Xylariomycetidae</taxon>
        <taxon>Amphisphaeriales</taxon>
        <taxon>Apiosporaceae</taxon>
        <taxon>Neoarthrinium</taxon>
    </lineage>
</organism>
<accession>A0A9P9WP35</accession>
<dbReference type="PROSITE" id="PS00012">
    <property type="entry name" value="PHOSPHOPANTETHEINE"/>
    <property type="match status" value="1"/>
</dbReference>
<feature type="domain" description="PKS/mFAS DH" evidence="14">
    <location>
        <begin position="940"/>
        <end position="1259"/>
    </location>
</feature>
<evidence type="ECO:0000256" key="10">
    <source>
        <dbReference type="PROSITE-ProRule" id="PRU01363"/>
    </source>
</evidence>
<evidence type="ECO:0000256" key="11">
    <source>
        <dbReference type="SAM" id="MobiDB-lite"/>
    </source>
</evidence>
<dbReference type="Gene3D" id="3.40.50.720">
    <property type="entry name" value="NAD(P)-binding Rossmann-like Domain"/>
    <property type="match status" value="1"/>
</dbReference>
<dbReference type="InterPro" id="IPR016039">
    <property type="entry name" value="Thiolase-like"/>
</dbReference>
<reference evidence="15" key="1">
    <citation type="submission" date="2021-03" db="EMBL/GenBank/DDBJ databases">
        <title>Revisited historic fungal species revealed as producer of novel bioactive compounds through whole genome sequencing and comparative genomics.</title>
        <authorList>
            <person name="Vignolle G.A."/>
            <person name="Hochenegger N."/>
            <person name="Mach R.L."/>
            <person name="Mach-Aigner A.R."/>
            <person name="Javad Rahimi M."/>
            <person name="Salim K.A."/>
            <person name="Chan C.M."/>
            <person name="Lim L.B.L."/>
            <person name="Cai F."/>
            <person name="Druzhinina I.S."/>
            <person name="U'Ren J.M."/>
            <person name="Derntl C."/>
        </authorList>
    </citation>
    <scope>NUCLEOTIDE SEQUENCE</scope>
    <source>
        <strain evidence="15">TUCIM 5799</strain>
    </source>
</reference>